<name>A0A7K0KFA3_9BACT</name>
<feature type="signal peptide" evidence="1">
    <location>
        <begin position="1"/>
        <end position="26"/>
    </location>
</feature>
<sequence length="390" mass="42054">MKKIGLWTMSLLAVGAVALTSCDADRDDNPVLTVPSSFNLLKPDMADNVIDLANTTSVEVQAEAAPDFGGFPTETTYWMQVTGEDNKDFSKKDEIYSLSTTSNSTTYNAPAKEVDYCVMQVKGWDDASKVEYGKPVTLNVRLVACPKNLNDSAHYVYSTAQQIKVYPYFIKESLPDFWYLTGGMIADGGWGNDIAKVGTSMIPMYVKKGAEYDKFTGAGVVEYTGYFAQGTFKIIAPAGLSNWNYGMCGGTINSAGGSGFAYRDGGDDPGNITVEEAGFYTLDLNTTEHTLNVSPYKGDVKDYTAMKVGDNDMAPVTTVAGGKNHDWYATVTFAADTELTFTAGDGTTWGSAVFPCAIANVGGSKIPVAKGTYKVYFNDIMGAYSFVEQK</sequence>
<gene>
    <name evidence="2" type="ORF">FYJ73_08010</name>
</gene>
<dbReference type="Gene3D" id="2.60.40.3620">
    <property type="match status" value="1"/>
</dbReference>
<feature type="chain" id="PRO_5029573176" evidence="1">
    <location>
        <begin position="27"/>
        <end position="390"/>
    </location>
</feature>
<reference evidence="2 3" key="1">
    <citation type="submission" date="2019-08" db="EMBL/GenBank/DDBJ databases">
        <title>In-depth cultivation of the pig gut microbiome towards novel bacterial diversity and tailored functional studies.</title>
        <authorList>
            <person name="Wylensek D."/>
            <person name="Hitch T.C.A."/>
            <person name="Clavel T."/>
        </authorList>
    </citation>
    <scope>NUCLEOTIDE SEQUENCE [LARGE SCALE GENOMIC DNA]</scope>
    <source>
        <strain evidence="2 3">LKV-178-WT-2A</strain>
    </source>
</reference>
<dbReference type="AlphaFoldDB" id="A0A7K0KFA3"/>
<dbReference type="RefSeq" id="WP_154534198.1">
    <property type="nucleotide sequence ID" value="NZ_VUNG01000018.1"/>
</dbReference>
<keyword evidence="3" id="KW-1185">Reference proteome</keyword>
<evidence type="ECO:0000256" key="1">
    <source>
        <dbReference type="SAM" id="SignalP"/>
    </source>
</evidence>
<organism evidence="2 3">
    <name type="scientific">Hallella mizrahii</name>
    <dbReference type="NCBI Taxonomy" id="2606637"/>
    <lineage>
        <taxon>Bacteria</taxon>
        <taxon>Pseudomonadati</taxon>
        <taxon>Bacteroidota</taxon>
        <taxon>Bacteroidia</taxon>
        <taxon>Bacteroidales</taxon>
        <taxon>Prevotellaceae</taxon>
        <taxon>Hallella</taxon>
    </lineage>
</organism>
<evidence type="ECO:0000313" key="3">
    <source>
        <dbReference type="Proteomes" id="UP000438914"/>
    </source>
</evidence>
<accession>A0A7K0KFA3</accession>
<dbReference type="PROSITE" id="PS51257">
    <property type="entry name" value="PROKAR_LIPOPROTEIN"/>
    <property type="match status" value="1"/>
</dbReference>
<protein>
    <submittedName>
        <fullName evidence="2">SusF/SusE family outer membrane protein</fullName>
    </submittedName>
</protein>
<proteinExistence type="predicted"/>
<dbReference type="EMBL" id="VUNG01000018">
    <property type="protein sequence ID" value="MST84612.1"/>
    <property type="molecule type" value="Genomic_DNA"/>
</dbReference>
<keyword evidence="1" id="KW-0732">Signal</keyword>
<comment type="caution">
    <text evidence="2">The sequence shown here is derived from an EMBL/GenBank/DDBJ whole genome shotgun (WGS) entry which is preliminary data.</text>
</comment>
<evidence type="ECO:0000313" key="2">
    <source>
        <dbReference type="EMBL" id="MST84612.1"/>
    </source>
</evidence>
<dbReference type="Proteomes" id="UP000438914">
    <property type="component" value="Unassembled WGS sequence"/>
</dbReference>